<accession>A0A7C4XA45</accession>
<sequence length="467" mass="53203">MPCYWPKGSGHNYIFGSGLWIGAIDSMTCDTMVTIGYGTHGGECEFVPGLYGQDPNAPYVIIYMYPDPWPAPIDSFPMAPQITNSDQDSWCCYNDCDSTNHMPNDTKPIGIEVYQTVCVWVDSLFADMAFLTFEIKNVHHKPIKNLYVGYCTDWDIGNESGPGANDICSAIVGKWYVVNGESIWVDNLAFQWQIEDEPGWDDVGSIGIDLLQTPFDLQWGQDKDNDGILDQYERDSAYYVNNLPPVKWDVDNDRLFDWRDPSENPQLGMTAYKRFTLSLEPNKDNERYLTLAGYNFRTGQYEPYDTIIPQPDDQRFLVASGPFELMPDSSVTVVLGIMLTYWDRNNHTIPDTEIVLLDHRLQSYYNTNWRLGVKEISSVNPEIQNFFIRPNPTRNWATVNFSLGKSNYVTLKLYNPLGQLVKNILDENKQSGECSIRINTNGLASGTYFLLLQTGSEIKSRRLVIIN</sequence>
<dbReference type="EMBL" id="DTGZ01000179">
    <property type="protein sequence ID" value="HGV98532.1"/>
    <property type="molecule type" value="Genomic_DNA"/>
</dbReference>
<protein>
    <submittedName>
        <fullName evidence="2">T9SS type A sorting domain-containing protein</fullName>
    </submittedName>
</protein>
<dbReference type="InterPro" id="IPR026444">
    <property type="entry name" value="Secre_tail"/>
</dbReference>
<dbReference type="NCBIfam" id="TIGR04183">
    <property type="entry name" value="Por_Secre_tail"/>
    <property type="match status" value="1"/>
</dbReference>
<evidence type="ECO:0000259" key="1">
    <source>
        <dbReference type="Pfam" id="PF18962"/>
    </source>
</evidence>
<dbReference type="AlphaFoldDB" id="A0A7C4XA45"/>
<comment type="caution">
    <text evidence="2">The sequence shown here is derived from an EMBL/GenBank/DDBJ whole genome shotgun (WGS) entry which is preliminary data.</text>
</comment>
<name>A0A7C4XA45_UNCW3</name>
<gene>
    <name evidence="2" type="ORF">ENV60_09605</name>
</gene>
<evidence type="ECO:0000313" key="2">
    <source>
        <dbReference type="EMBL" id="HGV98532.1"/>
    </source>
</evidence>
<dbReference type="Pfam" id="PF18962">
    <property type="entry name" value="Por_Secre_tail"/>
    <property type="match status" value="1"/>
</dbReference>
<reference evidence="2" key="1">
    <citation type="journal article" date="2020" name="mSystems">
        <title>Genome- and Community-Level Interaction Insights into Carbon Utilization and Element Cycling Functions of Hydrothermarchaeota in Hydrothermal Sediment.</title>
        <authorList>
            <person name="Zhou Z."/>
            <person name="Liu Y."/>
            <person name="Xu W."/>
            <person name="Pan J."/>
            <person name="Luo Z.H."/>
            <person name="Li M."/>
        </authorList>
    </citation>
    <scope>NUCLEOTIDE SEQUENCE [LARGE SCALE GENOMIC DNA]</scope>
    <source>
        <strain evidence="2">SpSt-774</strain>
    </source>
</reference>
<organism evidence="2">
    <name type="scientific">candidate division WOR-3 bacterium</name>
    <dbReference type="NCBI Taxonomy" id="2052148"/>
    <lineage>
        <taxon>Bacteria</taxon>
        <taxon>Bacteria division WOR-3</taxon>
    </lineage>
</organism>
<feature type="domain" description="Secretion system C-terminal sorting" evidence="1">
    <location>
        <begin position="390"/>
        <end position="465"/>
    </location>
</feature>
<proteinExistence type="predicted"/>